<accession>A0A8B3DJL1</accession>
<organism evidence="2 3">
    <name type="scientific">Vibrio harveyi</name>
    <name type="common">Beneckea harveyi</name>
    <dbReference type="NCBI Taxonomy" id="669"/>
    <lineage>
        <taxon>Bacteria</taxon>
        <taxon>Pseudomonadati</taxon>
        <taxon>Pseudomonadota</taxon>
        <taxon>Gammaproteobacteria</taxon>
        <taxon>Vibrionales</taxon>
        <taxon>Vibrionaceae</taxon>
        <taxon>Vibrio</taxon>
    </lineage>
</organism>
<proteinExistence type="predicted"/>
<dbReference type="AlphaFoldDB" id="A0A8B3DJL1"/>
<keyword evidence="1" id="KW-0812">Transmembrane</keyword>
<dbReference type="Proteomes" id="UP000253437">
    <property type="component" value="Unassembled WGS sequence"/>
</dbReference>
<feature type="transmembrane region" description="Helical" evidence="1">
    <location>
        <begin position="38"/>
        <end position="58"/>
    </location>
</feature>
<sequence>MTKEVVNKCYMALGIAAGDCIYRYLFRSEEPFDFYKPVFMFIVAFLILNMLSFGLKLFKRLISS</sequence>
<evidence type="ECO:0000313" key="3">
    <source>
        <dbReference type="Proteomes" id="UP000253437"/>
    </source>
</evidence>
<gene>
    <name evidence="2" type="ORF">DS957_021145</name>
</gene>
<protein>
    <submittedName>
        <fullName evidence="2">Uncharacterized protein</fullName>
    </submittedName>
</protein>
<evidence type="ECO:0000256" key="1">
    <source>
        <dbReference type="SAM" id="Phobius"/>
    </source>
</evidence>
<feature type="transmembrane region" description="Helical" evidence="1">
    <location>
        <begin position="9"/>
        <end position="26"/>
    </location>
</feature>
<comment type="caution">
    <text evidence="2">The sequence shown here is derived from an EMBL/GenBank/DDBJ whole genome shotgun (WGS) entry which is preliminary data.</text>
</comment>
<name>A0A8B3DJL1_VIBHA</name>
<dbReference type="EMBL" id="QOUW02000111">
    <property type="protein sequence ID" value="RIW07091.1"/>
    <property type="molecule type" value="Genomic_DNA"/>
</dbReference>
<keyword evidence="1" id="KW-0472">Membrane</keyword>
<evidence type="ECO:0000313" key="2">
    <source>
        <dbReference type="EMBL" id="RIW07091.1"/>
    </source>
</evidence>
<dbReference type="RefSeq" id="WP_085570192.1">
    <property type="nucleotide sequence ID" value="NZ_JAKEUM010000055.1"/>
</dbReference>
<keyword evidence="1" id="KW-1133">Transmembrane helix</keyword>
<reference evidence="2 3" key="1">
    <citation type="submission" date="2018-08" db="EMBL/GenBank/DDBJ databases">
        <title>Vibrio harveyi strains pathogenic to white snook Centropomus viridis Lockington (1877) and potential probiotic bacteria.</title>
        <authorList>
            <person name="Soto-Rodriguez S."/>
            <person name="Gomez-Gil B."/>
            <person name="Lozano-Olvera R."/>
        </authorList>
    </citation>
    <scope>NUCLEOTIDE SEQUENCE [LARGE SCALE GENOMIC DNA]</scope>
    <source>
        <strain evidence="2 3">CAIM 1508</strain>
    </source>
</reference>